<accession>A0A814UJW2</accession>
<keyword evidence="4 5" id="KW-0472">Membrane</keyword>
<evidence type="ECO:0000313" key="7">
    <source>
        <dbReference type="EMBL" id="CAF1175405.1"/>
    </source>
</evidence>
<feature type="domain" description="G-protein coupled receptors family 1 profile" evidence="6">
    <location>
        <begin position="39"/>
        <end position="292"/>
    </location>
</feature>
<evidence type="ECO:0000256" key="4">
    <source>
        <dbReference type="ARBA" id="ARBA00023136"/>
    </source>
</evidence>
<organism evidence="7 8">
    <name type="scientific">Adineta ricciae</name>
    <name type="common">Rotifer</name>
    <dbReference type="NCBI Taxonomy" id="249248"/>
    <lineage>
        <taxon>Eukaryota</taxon>
        <taxon>Metazoa</taxon>
        <taxon>Spiralia</taxon>
        <taxon>Gnathifera</taxon>
        <taxon>Rotifera</taxon>
        <taxon>Eurotatoria</taxon>
        <taxon>Bdelloidea</taxon>
        <taxon>Adinetida</taxon>
        <taxon>Adinetidae</taxon>
        <taxon>Adineta</taxon>
    </lineage>
</organism>
<dbReference type="GO" id="GO:0016020">
    <property type="term" value="C:membrane"/>
    <property type="evidence" value="ECO:0007669"/>
    <property type="project" value="UniProtKB-SubCell"/>
</dbReference>
<evidence type="ECO:0000259" key="6">
    <source>
        <dbReference type="PROSITE" id="PS50262"/>
    </source>
</evidence>
<name>A0A814UJW2_ADIRI</name>
<dbReference type="SUPFAM" id="SSF81321">
    <property type="entry name" value="Family A G protein-coupled receptor-like"/>
    <property type="match status" value="1"/>
</dbReference>
<keyword evidence="8" id="KW-1185">Reference proteome</keyword>
<evidence type="ECO:0000256" key="2">
    <source>
        <dbReference type="ARBA" id="ARBA00022692"/>
    </source>
</evidence>
<dbReference type="InterPro" id="IPR017452">
    <property type="entry name" value="GPCR_Rhodpsn_7TM"/>
</dbReference>
<protein>
    <recommendedName>
        <fullName evidence="6">G-protein coupled receptors family 1 profile domain-containing protein</fullName>
    </recommendedName>
</protein>
<sequence>MHERFSLNTSTGDISYETSTTRAIKFWILLFCQIPSVLCSIFVLYHMVRSRTNRQVLANHVVIAMLGVGVLIITIDLSIALKFLYQGTVNPRSDAFCYTWVYINYILYVSGIYLMAWASIERHFLVFSPQCFRTFRQQLIGHYFPILLCLVYPIVFYIYTISFYPCTQVFNYQRLVCGSPCFKEASFSLNIYDQTMHSLIPCIIIVLFTVALILRVIRHKRRIQGLLFSWKKQHRMVLQLLSIACLYIIFNAPPFFVAGIRATISETFATVEYQIYFLYLFYVLTLFLPFVCLPSLGDVRTKLKALVDTIFRHL</sequence>
<feature type="transmembrane region" description="Helical" evidence="5">
    <location>
        <begin position="237"/>
        <end position="256"/>
    </location>
</feature>
<evidence type="ECO:0000256" key="3">
    <source>
        <dbReference type="ARBA" id="ARBA00022989"/>
    </source>
</evidence>
<feature type="transmembrane region" description="Helical" evidence="5">
    <location>
        <begin position="198"/>
        <end position="217"/>
    </location>
</feature>
<dbReference type="Gene3D" id="1.20.1070.10">
    <property type="entry name" value="Rhodopsin 7-helix transmembrane proteins"/>
    <property type="match status" value="1"/>
</dbReference>
<evidence type="ECO:0000256" key="1">
    <source>
        <dbReference type="ARBA" id="ARBA00004370"/>
    </source>
</evidence>
<feature type="transmembrane region" description="Helical" evidence="5">
    <location>
        <begin position="57"/>
        <end position="81"/>
    </location>
</feature>
<dbReference type="PROSITE" id="PS50262">
    <property type="entry name" value="G_PROTEIN_RECEP_F1_2"/>
    <property type="match status" value="1"/>
</dbReference>
<evidence type="ECO:0000313" key="8">
    <source>
        <dbReference type="Proteomes" id="UP000663828"/>
    </source>
</evidence>
<feature type="transmembrane region" description="Helical" evidence="5">
    <location>
        <begin position="101"/>
        <end position="120"/>
    </location>
</feature>
<feature type="transmembrane region" description="Helical" evidence="5">
    <location>
        <begin position="276"/>
        <end position="296"/>
    </location>
</feature>
<dbReference type="Proteomes" id="UP000663828">
    <property type="component" value="Unassembled WGS sequence"/>
</dbReference>
<reference evidence="7" key="1">
    <citation type="submission" date="2021-02" db="EMBL/GenBank/DDBJ databases">
        <authorList>
            <person name="Nowell W R."/>
        </authorList>
    </citation>
    <scope>NUCLEOTIDE SEQUENCE</scope>
</reference>
<comment type="subcellular location">
    <subcellularLocation>
        <location evidence="1">Membrane</location>
    </subcellularLocation>
</comment>
<keyword evidence="3 5" id="KW-1133">Transmembrane helix</keyword>
<gene>
    <name evidence="7" type="ORF">XAT740_LOCUS22272</name>
</gene>
<comment type="caution">
    <text evidence="7">The sequence shown here is derived from an EMBL/GenBank/DDBJ whole genome shotgun (WGS) entry which is preliminary data.</text>
</comment>
<keyword evidence="2 5" id="KW-0812">Transmembrane</keyword>
<evidence type="ECO:0000256" key="5">
    <source>
        <dbReference type="SAM" id="Phobius"/>
    </source>
</evidence>
<dbReference type="AlphaFoldDB" id="A0A814UJW2"/>
<proteinExistence type="predicted"/>
<dbReference type="EMBL" id="CAJNOR010001632">
    <property type="protein sequence ID" value="CAF1175405.1"/>
    <property type="molecule type" value="Genomic_DNA"/>
</dbReference>
<feature type="transmembrane region" description="Helical" evidence="5">
    <location>
        <begin position="26"/>
        <end position="45"/>
    </location>
</feature>
<feature type="transmembrane region" description="Helical" evidence="5">
    <location>
        <begin position="140"/>
        <end position="159"/>
    </location>
</feature>